<keyword evidence="4 8" id="KW-0812">Transmembrane</keyword>
<feature type="signal peptide" evidence="9">
    <location>
        <begin position="1"/>
        <end position="22"/>
    </location>
</feature>
<comment type="subcellular location">
    <subcellularLocation>
        <location evidence="1">Membrane</location>
        <topology evidence="1">Multi-pass membrane protein</topology>
    </subcellularLocation>
</comment>
<organism evidence="10 11">
    <name type="scientific">Aspergillus calidoustus</name>
    <dbReference type="NCBI Taxonomy" id="454130"/>
    <lineage>
        <taxon>Eukaryota</taxon>
        <taxon>Fungi</taxon>
        <taxon>Dikarya</taxon>
        <taxon>Ascomycota</taxon>
        <taxon>Pezizomycotina</taxon>
        <taxon>Eurotiomycetes</taxon>
        <taxon>Eurotiomycetidae</taxon>
        <taxon>Eurotiales</taxon>
        <taxon>Aspergillaceae</taxon>
        <taxon>Aspergillus</taxon>
        <taxon>Aspergillus subgen. Nidulantes</taxon>
    </lineage>
</organism>
<feature type="transmembrane region" description="Helical" evidence="8">
    <location>
        <begin position="92"/>
        <end position="110"/>
    </location>
</feature>
<dbReference type="SUPFAM" id="SSF103473">
    <property type="entry name" value="MFS general substrate transporter"/>
    <property type="match status" value="1"/>
</dbReference>
<keyword evidence="6 8" id="KW-0472">Membrane</keyword>
<evidence type="ECO:0000256" key="4">
    <source>
        <dbReference type="ARBA" id="ARBA00022692"/>
    </source>
</evidence>
<evidence type="ECO:0000256" key="1">
    <source>
        <dbReference type="ARBA" id="ARBA00004141"/>
    </source>
</evidence>
<dbReference type="PANTHER" id="PTHR23501">
    <property type="entry name" value="MAJOR FACILITATOR SUPERFAMILY"/>
    <property type="match status" value="1"/>
</dbReference>
<comment type="similarity">
    <text evidence="2">Belongs to the major facilitator superfamily.</text>
</comment>
<evidence type="ECO:0000256" key="9">
    <source>
        <dbReference type="SAM" id="SignalP"/>
    </source>
</evidence>
<dbReference type="GO" id="GO:0022857">
    <property type="term" value="F:transmembrane transporter activity"/>
    <property type="evidence" value="ECO:0007669"/>
    <property type="project" value="TreeGrafter"/>
</dbReference>
<dbReference type="InterPro" id="IPR036259">
    <property type="entry name" value="MFS_trans_sf"/>
</dbReference>
<dbReference type="PANTHER" id="PTHR23501:SF187">
    <property type="entry name" value="MAJOR FACILITATOR SUPERFAMILY (MFS) PROFILE DOMAIN-CONTAINING PROTEIN"/>
    <property type="match status" value="1"/>
</dbReference>
<evidence type="ECO:0000256" key="8">
    <source>
        <dbReference type="SAM" id="Phobius"/>
    </source>
</evidence>
<dbReference type="AlphaFoldDB" id="A0A0U5CAY5"/>
<feature type="chain" id="PRO_5006855639" evidence="9">
    <location>
        <begin position="23"/>
        <end position="164"/>
    </location>
</feature>
<keyword evidence="7" id="KW-0325">Glycoprotein</keyword>
<keyword evidence="5 8" id="KW-1133">Transmembrane helix</keyword>
<protein>
    <submittedName>
        <fullName evidence="10">Putative MFS general substrate transporter</fullName>
    </submittedName>
</protein>
<proteinExistence type="inferred from homology"/>
<dbReference type="Proteomes" id="UP000054771">
    <property type="component" value="Unassembled WGS sequence"/>
</dbReference>
<dbReference type="EMBL" id="CDMC01000008">
    <property type="protein sequence ID" value="CEL06474.1"/>
    <property type="molecule type" value="Genomic_DNA"/>
</dbReference>
<keyword evidence="9" id="KW-0732">Signal</keyword>
<evidence type="ECO:0000256" key="5">
    <source>
        <dbReference type="ARBA" id="ARBA00022989"/>
    </source>
</evidence>
<reference evidence="11" key="1">
    <citation type="journal article" date="2016" name="Genome Announc.">
        <title>Draft genome sequences of fungus Aspergillus calidoustus.</title>
        <authorList>
            <person name="Horn F."/>
            <person name="Linde J."/>
            <person name="Mattern D.J."/>
            <person name="Walther G."/>
            <person name="Guthke R."/>
            <person name="Scherlach K."/>
            <person name="Martin K."/>
            <person name="Brakhage A.A."/>
            <person name="Petzke L."/>
            <person name="Valiante V."/>
        </authorList>
    </citation>
    <scope>NUCLEOTIDE SEQUENCE [LARGE SCALE GENOMIC DNA]</scope>
    <source>
        <strain evidence="11">SF006504</strain>
    </source>
</reference>
<evidence type="ECO:0000256" key="3">
    <source>
        <dbReference type="ARBA" id="ARBA00022448"/>
    </source>
</evidence>
<gene>
    <name evidence="10" type="ORF">ASPCAL09651</name>
</gene>
<keyword evidence="3" id="KW-0813">Transport</keyword>
<sequence length="164" mass="17445">MARSARFWGIFAALCLLAFVSALDVSIIATALPTITADIGGASQYIWIANSFVVASRSLANWLTCWAIEDAGGREQGGWDEVADVYTRALDVVWWVSLGVGVVGMVAVVFERRLELRKELETEYGIEGASGSAVAESKSGVEANVSTGEVGVEVKVEGGKIEGW</sequence>
<evidence type="ECO:0000256" key="2">
    <source>
        <dbReference type="ARBA" id="ARBA00008335"/>
    </source>
</evidence>
<dbReference type="GO" id="GO:0005886">
    <property type="term" value="C:plasma membrane"/>
    <property type="evidence" value="ECO:0007669"/>
    <property type="project" value="TreeGrafter"/>
</dbReference>
<evidence type="ECO:0000313" key="11">
    <source>
        <dbReference type="Proteomes" id="UP000054771"/>
    </source>
</evidence>
<keyword evidence="11" id="KW-1185">Reference proteome</keyword>
<dbReference type="OrthoDB" id="10021397at2759"/>
<evidence type="ECO:0000256" key="7">
    <source>
        <dbReference type="ARBA" id="ARBA00023180"/>
    </source>
</evidence>
<name>A0A0U5CAY5_ASPCI</name>
<evidence type="ECO:0000313" key="10">
    <source>
        <dbReference type="EMBL" id="CEL06474.1"/>
    </source>
</evidence>
<evidence type="ECO:0000256" key="6">
    <source>
        <dbReference type="ARBA" id="ARBA00023136"/>
    </source>
</evidence>
<accession>A0A0U5CAY5</accession>